<reference evidence="13 14" key="1">
    <citation type="journal article" date="2010" name="Stand. Genomic Sci.">
        <title>Complete genome sequence of Denitrovibrio acetiphilus type strain (N2460).</title>
        <authorList>
            <person name="Kiss H."/>
            <person name="Lang E."/>
            <person name="Lapidus A."/>
            <person name="Copeland A."/>
            <person name="Nolan M."/>
            <person name="Glavina Del Rio T."/>
            <person name="Chen F."/>
            <person name="Lucas S."/>
            <person name="Tice H."/>
            <person name="Cheng J.F."/>
            <person name="Han C."/>
            <person name="Goodwin L."/>
            <person name="Pitluck S."/>
            <person name="Liolios K."/>
            <person name="Pati A."/>
            <person name="Ivanova N."/>
            <person name="Mavromatis K."/>
            <person name="Chen A."/>
            <person name="Palaniappan K."/>
            <person name="Land M."/>
            <person name="Hauser L."/>
            <person name="Chang Y.J."/>
            <person name="Jeffries C.D."/>
            <person name="Detter J.C."/>
            <person name="Brettin T."/>
            <person name="Spring S."/>
            <person name="Rohde M."/>
            <person name="Goker M."/>
            <person name="Woyke T."/>
            <person name="Bristow J."/>
            <person name="Eisen J.A."/>
            <person name="Markowitz V."/>
            <person name="Hugenholtz P."/>
            <person name="Kyrpides N.C."/>
            <person name="Klenk H.P."/>
        </authorList>
    </citation>
    <scope>NUCLEOTIDE SEQUENCE [LARGE SCALE GENOMIC DNA]</scope>
    <source>
        <strain evidence="14">DSM 12809 / NBRC 114555 / N2460</strain>
    </source>
</reference>
<sequence length="647" mass="74099">MFVNYRTDILENAVAELKGMLDTNRQKIKELLNSNNKTYKGFIRPLTELGSHINEFFTPVYLLNSVNNSDKTQEVFNACIPLLTEYQTELGQSTELYEAVKAVAETEKGHLNQTQKKVMDDMLKEFRLSGVHLPSDHKKRLMEINLELSRLSTDFSQNVLKDTDSFEIFLDKPEDVEGIPAPDLKAAKCENGWTFTLKMPSYIAYMTYGPNREIREKLYKAYTTRAPQNSEIIEKTLKLKKEKAQILGFEKFSDLSLETKNADSPETVIAFLNDLAEKAYKQAEQETNELRALSGLKDIQAYDAGFYSEKLRLQKCGYDEQLYRPYFELNNVVSGLFTFIEKIFGISFKKTDVPVWHESVKAYDISRNGETFARIYTDLTFRKGKRDGAWMNDWQVRHLDKDDKMHPATAMICANFPQEKADSPSLLGHREVVTLFHETGHALHHLLSEIDEVDVSGTNGVEWDVIEFPSQFLELFAYNPDVLKMFARHYETGEIIPDEMIEKLDCVRTFMSATALLRQLEFGLFDMNIHADALTAEQVQKELDKVREKTSMIKPPSYNKFQNGFSHIFGGGYAAGYYSYKWAERLSCDAYRIFLENGVFDKKTGESFLSNILSKGGSADPIELFKKFSGREPDNKSLLIINGINPA</sequence>
<dbReference type="EMBL" id="CP001968">
    <property type="protein sequence ID" value="ADD67649.1"/>
    <property type="molecule type" value="Genomic_DNA"/>
</dbReference>
<dbReference type="Gene3D" id="1.10.1370.10">
    <property type="entry name" value="Neurolysin, domain 3"/>
    <property type="match status" value="1"/>
</dbReference>
<evidence type="ECO:0000313" key="14">
    <source>
        <dbReference type="Proteomes" id="UP000002012"/>
    </source>
</evidence>
<feature type="domain" description="Oligopeptidase A N-terminal" evidence="12">
    <location>
        <begin position="20"/>
        <end position="137"/>
    </location>
</feature>
<dbReference type="EC" id="3.4.24.70" evidence="8"/>
<dbReference type="GO" id="GO:0004222">
    <property type="term" value="F:metalloendopeptidase activity"/>
    <property type="evidence" value="ECO:0007669"/>
    <property type="project" value="UniProtKB-EC"/>
</dbReference>
<dbReference type="Pfam" id="PF19310">
    <property type="entry name" value="TOP_N"/>
    <property type="match status" value="1"/>
</dbReference>
<dbReference type="Gene3D" id="3.40.390.10">
    <property type="entry name" value="Collagenase (Catalytic Domain)"/>
    <property type="match status" value="1"/>
</dbReference>
<evidence type="ECO:0000256" key="10">
    <source>
        <dbReference type="SAM" id="Coils"/>
    </source>
</evidence>
<dbReference type="InterPro" id="IPR001567">
    <property type="entry name" value="Pept_M3A_M3B_dom"/>
</dbReference>
<comment type="cofactor">
    <cofactor evidence="9">
        <name>Zn(2+)</name>
        <dbReference type="ChEBI" id="CHEBI:29105"/>
    </cofactor>
    <text evidence="9">Binds 1 zinc ion.</text>
</comment>
<proteinExistence type="inferred from homology"/>
<comment type="similarity">
    <text evidence="1 9">Belongs to the peptidase M3 family.</text>
</comment>
<dbReference type="InterPro" id="IPR024077">
    <property type="entry name" value="Neurolysin/TOP_dom2"/>
</dbReference>
<evidence type="ECO:0000256" key="1">
    <source>
        <dbReference type="ARBA" id="ARBA00006040"/>
    </source>
</evidence>
<dbReference type="GO" id="GO:0046872">
    <property type="term" value="F:metal ion binding"/>
    <property type="evidence" value="ECO:0007669"/>
    <property type="project" value="UniProtKB-UniRule"/>
</dbReference>
<evidence type="ECO:0000256" key="4">
    <source>
        <dbReference type="ARBA" id="ARBA00022801"/>
    </source>
</evidence>
<keyword evidence="3 9" id="KW-0479">Metal-binding</keyword>
<evidence type="ECO:0000256" key="2">
    <source>
        <dbReference type="ARBA" id="ARBA00022670"/>
    </source>
</evidence>
<keyword evidence="14" id="KW-1185">Reference proteome</keyword>
<dbReference type="InterPro" id="IPR024079">
    <property type="entry name" value="MetalloPept_cat_dom_sf"/>
</dbReference>
<keyword evidence="6 9" id="KW-0482">Metalloprotease</keyword>
<keyword evidence="5 9" id="KW-0862">Zinc</keyword>
<feature type="coiled-coil region" evidence="10">
    <location>
        <begin position="269"/>
        <end position="296"/>
    </location>
</feature>
<feature type="domain" description="Peptidase M3A/M3B catalytic" evidence="11">
    <location>
        <begin position="206"/>
        <end position="639"/>
    </location>
</feature>
<dbReference type="FunFam" id="3.40.390.10:FF:000009">
    <property type="entry name" value="Oligopeptidase A"/>
    <property type="match status" value="1"/>
</dbReference>
<evidence type="ECO:0000313" key="13">
    <source>
        <dbReference type="EMBL" id="ADD67649.1"/>
    </source>
</evidence>
<evidence type="ECO:0000256" key="3">
    <source>
        <dbReference type="ARBA" id="ARBA00022723"/>
    </source>
</evidence>
<protein>
    <recommendedName>
        <fullName evidence="8">oligopeptidase A</fullName>
        <ecNumber evidence="8">3.4.24.70</ecNumber>
    </recommendedName>
</protein>
<dbReference type="Gene3D" id="1.10.1370.40">
    <property type="match status" value="1"/>
</dbReference>
<dbReference type="PANTHER" id="PTHR11804">
    <property type="entry name" value="PROTEASE M3 THIMET OLIGOPEPTIDASE-RELATED"/>
    <property type="match status" value="1"/>
</dbReference>
<comment type="catalytic activity">
    <reaction evidence="7">
        <text>Hydrolysis of oligopeptides, with broad specificity. Gly or Ala commonly occur as P1 or P1' residues, but more distant residues are also important, as is shown by the fact that Z-Gly-Pro-Gly-|-Gly-Pro-Ala is cleaved, but not Z-(Gly)(5).</text>
        <dbReference type="EC" id="3.4.24.70"/>
    </reaction>
</comment>
<keyword evidence="10" id="KW-0175">Coiled coil</keyword>
<dbReference type="PANTHER" id="PTHR11804:SF84">
    <property type="entry name" value="SACCHAROLYSIN"/>
    <property type="match status" value="1"/>
</dbReference>
<dbReference type="InterPro" id="IPR034005">
    <property type="entry name" value="M3A_DCP"/>
</dbReference>
<gene>
    <name evidence="13" type="ordered locus">Dacet_0869</name>
</gene>
<evidence type="ECO:0000256" key="6">
    <source>
        <dbReference type="ARBA" id="ARBA00023049"/>
    </source>
</evidence>
<keyword evidence="4 9" id="KW-0378">Hydrolase</keyword>
<keyword evidence="2 9" id="KW-0645">Protease</keyword>
<dbReference type="SUPFAM" id="SSF55486">
    <property type="entry name" value="Metalloproteases ('zincins'), catalytic domain"/>
    <property type="match status" value="1"/>
</dbReference>
<dbReference type="HOGENOM" id="CLU_001805_4_1_0"/>
<evidence type="ECO:0000256" key="9">
    <source>
        <dbReference type="RuleBase" id="RU003435"/>
    </source>
</evidence>
<dbReference type="OrthoDB" id="9773538at2"/>
<accession>D4H603</accession>
<dbReference type="STRING" id="522772.Dacet_0869"/>
<dbReference type="PaxDb" id="522772-Dacet_0869"/>
<name>D4H603_DENA2</name>
<dbReference type="AlphaFoldDB" id="D4H603"/>
<dbReference type="eggNOG" id="COG0339">
    <property type="taxonomic scope" value="Bacteria"/>
</dbReference>
<dbReference type="GO" id="GO:0005829">
    <property type="term" value="C:cytosol"/>
    <property type="evidence" value="ECO:0007669"/>
    <property type="project" value="UniProtKB-ARBA"/>
</dbReference>
<evidence type="ECO:0000256" key="5">
    <source>
        <dbReference type="ARBA" id="ARBA00022833"/>
    </source>
</evidence>
<dbReference type="KEGG" id="dap:Dacet_0869"/>
<dbReference type="InterPro" id="IPR045666">
    <property type="entry name" value="OpdA_N"/>
</dbReference>
<dbReference type="RefSeq" id="WP_013010180.1">
    <property type="nucleotide sequence ID" value="NC_013943.1"/>
</dbReference>
<dbReference type="CDD" id="cd06456">
    <property type="entry name" value="M3A_DCP"/>
    <property type="match status" value="1"/>
</dbReference>
<evidence type="ECO:0000256" key="7">
    <source>
        <dbReference type="ARBA" id="ARBA00024603"/>
    </source>
</evidence>
<evidence type="ECO:0000256" key="8">
    <source>
        <dbReference type="ARBA" id="ARBA00026100"/>
    </source>
</evidence>
<dbReference type="GO" id="GO:0006518">
    <property type="term" value="P:peptide metabolic process"/>
    <property type="evidence" value="ECO:0007669"/>
    <property type="project" value="TreeGrafter"/>
</dbReference>
<evidence type="ECO:0000259" key="12">
    <source>
        <dbReference type="Pfam" id="PF19310"/>
    </source>
</evidence>
<dbReference type="InParanoid" id="D4H603"/>
<evidence type="ECO:0000259" key="11">
    <source>
        <dbReference type="Pfam" id="PF01432"/>
    </source>
</evidence>
<dbReference type="GO" id="GO:0006508">
    <property type="term" value="P:proteolysis"/>
    <property type="evidence" value="ECO:0007669"/>
    <property type="project" value="UniProtKB-KW"/>
</dbReference>
<dbReference type="InterPro" id="IPR045090">
    <property type="entry name" value="Pept_M3A_M3B"/>
</dbReference>
<dbReference type="FunCoup" id="D4H603">
    <property type="interactions" value="388"/>
</dbReference>
<dbReference type="Proteomes" id="UP000002012">
    <property type="component" value="Chromosome"/>
</dbReference>
<dbReference type="Pfam" id="PF01432">
    <property type="entry name" value="Peptidase_M3"/>
    <property type="match status" value="1"/>
</dbReference>
<organism evidence="13 14">
    <name type="scientific">Denitrovibrio acetiphilus (strain DSM 12809 / NBRC 114555 / N2460)</name>
    <dbReference type="NCBI Taxonomy" id="522772"/>
    <lineage>
        <taxon>Bacteria</taxon>
        <taxon>Pseudomonadati</taxon>
        <taxon>Deferribacterota</taxon>
        <taxon>Deferribacteres</taxon>
        <taxon>Deferribacterales</taxon>
        <taxon>Geovibrionaceae</taxon>
        <taxon>Denitrovibrio</taxon>
    </lineage>
</organism>